<gene>
    <name evidence="4" type="ORF">EV194_101280</name>
</gene>
<keyword evidence="1" id="KW-0378">Hydrolase</keyword>
<dbReference type="PANTHER" id="PTHR31988:SF19">
    <property type="entry name" value="9-O-ACETYL-N-ACETYLNEURAMINIC ACID DEACETYLASE-RELATED"/>
    <property type="match status" value="1"/>
</dbReference>
<dbReference type="InterPro" id="IPR052940">
    <property type="entry name" value="Carb_Esterase_6"/>
</dbReference>
<dbReference type="Proteomes" id="UP000295221">
    <property type="component" value="Unassembled WGS sequence"/>
</dbReference>
<dbReference type="Gene3D" id="3.40.50.1110">
    <property type="entry name" value="SGNH hydrolase"/>
    <property type="match status" value="1"/>
</dbReference>
<dbReference type="PANTHER" id="PTHR31988">
    <property type="entry name" value="ESTERASE, PUTATIVE (DUF303)-RELATED"/>
    <property type="match status" value="1"/>
</dbReference>
<dbReference type="AlphaFoldDB" id="A0A4R2GPM1"/>
<dbReference type="SUPFAM" id="SSF52266">
    <property type="entry name" value="SGNH hydrolase"/>
    <property type="match status" value="1"/>
</dbReference>
<dbReference type="RefSeq" id="WP_132431309.1">
    <property type="nucleotide sequence ID" value="NZ_SLWK01000001.1"/>
</dbReference>
<protein>
    <submittedName>
        <fullName evidence="4">Carbohydrate esterase-like sialic acid-specific acetylesterase</fullName>
    </submittedName>
</protein>
<dbReference type="OrthoDB" id="9803578at2"/>
<organism evidence="4 5">
    <name type="scientific">Natronoflexus pectinivorans</name>
    <dbReference type="NCBI Taxonomy" id="682526"/>
    <lineage>
        <taxon>Bacteria</taxon>
        <taxon>Pseudomonadati</taxon>
        <taxon>Bacteroidota</taxon>
        <taxon>Bacteroidia</taxon>
        <taxon>Marinilabiliales</taxon>
        <taxon>Marinilabiliaceae</taxon>
        <taxon>Natronoflexus</taxon>
    </lineage>
</organism>
<evidence type="ECO:0000259" key="3">
    <source>
        <dbReference type="Pfam" id="PF03629"/>
    </source>
</evidence>
<keyword evidence="5" id="KW-1185">Reference proteome</keyword>
<dbReference type="InterPro" id="IPR036514">
    <property type="entry name" value="SGNH_hydro_sf"/>
</dbReference>
<dbReference type="Pfam" id="PF03629">
    <property type="entry name" value="SASA"/>
    <property type="match status" value="1"/>
</dbReference>
<accession>A0A4R2GPM1</accession>
<evidence type="ECO:0000313" key="4">
    <source>
        <dbReference type="EMBL" id="TCO10649.1"/>
    </source>
</evidence>
<feature type="chain" id="PRO_5020189534" evidence="2">
    <location>
        <begin position="24"/>
        <end position="283"/>
    </location>
</feature>
<evidence type="ECO:0000256" key="2">
    <source>
        <dbReference type="SAM" id="SignalP"/>
    </source>
</evidence>
<dbReference type="GO" id="GO:0016788">
    <property type="term" value="F:hydrolase activity, acting on ester bonds"/>
    <property type="evidence" value="ECO:0007669"/>
    <property type="project" value="UniProtKB-ARBA"/>
</dbReference>
<proteinExistence type="predicted"/>
<comment type="caution">
    <text evidence="4">The sequence shown here is derived from an EMBL/GenBank/DDBJ whole genome shotgun (WGS) entry which is preliminary data.</text>
</comment>
<sequence length="283" mass="31125">MNYKNIKAILVLGLLICSSLSYSQDSNFHIYLCFGQSNMAGSAPAEAQDSIVSSRFKMLSAMDCPDRGRVMGNWDTAIPPISDCNAGISPADYFGRTLIENLPDSITIGVINVSVGGSRIELFDKYNHQDYIETAPDWMIGWIENYGGNPYGRLVEMARIAQKDGVIKGILLHQGESNPNDTLWVNKVQDIYDNLLADLMLDPENTPILAGEMLSDEFGGRCHGFNHFINLLPGVISNAHVVSSAGCPGMDDGLHFTSEGYRMLGKRYGKKMLEVNYGILNSK</sequence>
<reference evidence="4 5" key="1">
    <citation type="submission" date="2019-03" db="EMBL/GenBank/DDBJ databases">
        <title>Genomic Encyclopedia of Type Strains, Phase IV (KMG-IV): sequencing the most valuable type-strain genomes for metagenomic binning, comparative biology and taxonomic classification.</title>
        <authorList>
            <person name="Goeker M."/>
        </authorList>
    </citation>
    <scope>NUCLEOTIDE SEQUENCE [LARGE SCALE GENOMIC DNA]</scope>
    <source>
        <strain evidence="4 5">DSM 24179</strain>
    </source>
</reference>
<keyword evidence="2" id="KW-0732">Signal</keyword>
<dbReference type="InterPro" id="IPR005181">
    <property type="entry name" value="SASA"/>
</dbReference>
<name>A0A4R2GPM1_9BACT</name>
<feature type="signal peptide" evidence="2">
    <location>
        <begin position="1"/>
        <end position="23"/>
    </location>
</feature>
<evidence type="ECO:0000313" key="5">
    <source>
        <dbReference type="Proteomes" id="UP000295221"/>
    </source>
</evidence>
<feature type="domain" description="Sialate O-acetylesterase" evidence="3">
    <location>
        <begin position="28"/>
        <end position="273"/>
    </location>
</feature>
<evidence type="ECO:0000256" key="1">
    <source>
        <dbReference type="ARBA" id="ARBA00022801"/>
    </source>
</evidence>
<dbReference type="EMBL" id="SLWK01000001">
    <property type="protein sequence ID" value="TCO10649.1"/>
    <property type="molecule type" value="Genomic_DNA"/>
</dbReference>